<organism evidence="1 2">
    <name type="scientific">Burkholderia aenigmatica</name>
    <dbReference type="NCBI Taxonomy" id="2015348"/>
    <lineage>
        <taxon>Bacteria</taxon>
        <taxon>Pseudomonadati</taxon>
        <taxon>Pseudomonadota</taxon>
        <taxon>Betaproteobacteria</taxon>
        <taxon>Burkholderiales</taxon>
        <taxon>Burkholderiaceae</taxon>
        <taxon>Burkholderia</taxon>
        <taxon>Burkholderia cepacia complex</taxon>
    </lineage>
</organism>
<dbReference type="GO" id="GO:0003677">
    <property type="term" value="F:DNA binding"/>
    <property type="evidence" value="ECO:0007669"/>
    <property type="project" value="UniProtKB-KW"/>
</dbReference>
<name>A0A6P2MTN9_9BURK</name>
<dbReference type="Proteomes" id="UP000494261">
    <property type="component" value="Unassembled WGS sequence"/>
</dbReference>
<protein>
    <submittedName>
        <fullName evidence="1">Putative phage DNA-binding protein</fullName>
    </submittedName>
</protein>
<sequence>MGRRRMYEPRVLNADNVFARMIPGKTYPAYVIAASFKVPTKDVRPHLDALIESGRIEHSHALAKTLGFRRPGQLPEMEAPAAVHDTSIAAAPTPPNLNSTLTGYEREIRSWVELCMMTRTR</sequence>
<evidence type="ECO:0000313" key="2">
    <source>
        <dbReference type="Proteomes" id="UP000494261"/>
    </source>
</evidence>
<dbReference type="RefSeq" id="WP_175023848.1">
    <property type="nucleotide sequence ID" value="NZ_CABVQC010000028.1"/>
</dbReference>
<evidence type="ECO:0000313" key="1">
    <source>
        <dbReference type="EMBL" id="VWB89177.1"/>
    </source>
</evidence>
<accession>A0A6P2MTN9</accession>
<keyword evidence="1" id="KW-0238">DNA-binding</keyword>
<reference evidence="1 2" key="1">
    <citation type="submission" date="2019-09" db="EMBL/GenBank/DDBJ databases">
        <authorList>
            <person name="Depoorter E."/>
        </authorList>
    </citation>
    <scope>NUCLEOTIDE SEQUENCE [LARGE SCALE GENOMIC DNA]</scope>
    <source>
        <strain evidence="1">LMG 13014</strain>
    </source>
</reference>
<dbReference type="EMBL" id="CABVQC010000028">
    <property type="protein sequence ID" value="VWB89177.1"/>
    <property type="molecule type" value="Genomic_DNA"/>
</dbReference>
<gene>
    <name evidence="1" type="ORF">BLA13014_04131</name>
</gene>
<dbReference type="AlphaFoldDB" id="A0A6P2MTN9"/>
<proteinExistence type="predicted"/>